<name>A0ACC2CHI9_DIPCM</name>
<protein>
    <submittedName>
        <fullName evidence="1">Uncharacterized protein</fullName>
    </submittedName>
</protein>
<gene>
    <name evidence="1" type="ORF">O6H91_10G060600</name>
</gene>
<sequence length="469" mass="50838">MALLSSSLILHLGNNMVGARRRVAAVTRAAAAVDEIGLSGGQELARKNDHSVMIVGAGISGLATALALHRLGIGAIVLEQSDSLRAGGTSLTVWNNAWRALEALGVADELRKKHDQVSGVIVLSKEGRTLQQFQFDECPGGPHDVRALQRSSLLEALAKPLPPGSIHFDSKLVSVTKSKGCPTLVQLEDGRQFTTKVLIGCDGVNSVVGKWMGLRDPHYVGQVAIRGVAFYPRGHKHGTTLKQFLGQGSRAGFVPMTSKKMYWFICFNSSSPGLKITTAELIKEEALKVVRDWDKSLALEFSNVLENTSADTLSRSALRDRWALPVVTPPLAAENITLAGDALHPMTPNLGQGGCLALEDGVILARQIFNAISAGKNTKQDEEIDNEISAALLEFAKQRWSRFFPLTLRSYMTGALLQWDSALVCYARDAFGVKLALRPERFLDHTLFDCGSLPTCSEEFREPVNQASN</sequence>
<dbReference type="Proteomes" id="UP001162992">
    <property type="component" value="Chromosome 10"/>
</dbReference>
<evidence type="ECO:0000313" key="2">
    <source>
        <dbReference type="Proteomes" id="UP001162992"/>
    </source>
</evidence>
<evidence type="ECO:0000313" key="1">
    <source>
        <dbReference type="EMBL" id="KAJ7541459.1"/>
    </source>
</evidence>
<comment type="caution">
    <text evidence="1">The sequence shown here is derived from an EMBL/GenBank/DDBJ whole genome shotgun (WGS) entry which is preliminary data.</text>
</comment>
<dbReference type="EMBL" id="CM055101">
    <property type="protein sequence ID" value="KAJ7541459.1"/>
    <property type="molecule type" value="Genomic_DNA"/>
</dbReference>
<organism evidence="1 2">
    <name type="scientific">Diphasiastrum complanatum</name>
    <name type="common">Issler's clubmoss</name>
    <name type="synonym">Lycopodium complanatum</name>
    <dbReference type="NCBI Taxonomy" id="34168"/>
    <lineage>
        <taxon>Eukaryota</taxon>
        <taxon>Viridiplantae</taxon>
        <taxon>Streptophyta</taxon>
        <taxon>Embryophyta</taxon>
        <taxon>Tracheophyta</taxon>
        <taxon>Lycopodiopsida</taxon>
        <taxon>Lycopodiales</taxon>
        <taxon>Lycopodiaceae</taxon>
        <taxon>Lycopodioideae</taxon>
        <taxon>Diphasiastrum</taxon>
    </lineage>
</organism>
<reference evidence="2" key="1">
    <citation type="journal article" date="2024" name="Proc. Natl. Acad. Sci. U.S.A.">
        <title>Extraordinary preservation of gene collinearity over three hundred million years revealed in homosporous lycophytes.</title>
        <authorList>
            <person name="Li C."/>
            <person name="Wickell D."/>
            <person name="Kuo L.Y."/>
            <person name="Chen X."/>
            <person name="Nie B."/>
            <person name="Liao X."/>
            <person name="Peng D."/>
            <person name="Ji J."/>
            <person name="Jenkins J."/>
            <person name="Williams M."/>
            <person name="Shu S."/>
            <person name="Plott C."/>
            <person name="Barry K."/>
            <person name="Rajasekar S."/>
            <person name="Grimwood J."/>
            <person name="Han X."/>
            <person name="Sun S."/>
            <person name="Hou Z."/>
            <person name="He W."/>
            <person name="Dai G."/>
            <person name="Sun C."/>
            <person name="Schmutz J."/>
            <person name="Leebens-Mack J.H."/>
            <person name="Li F.W."/>
            <person name="Wang L."/>
        </authorList>
    </citation>
    <scope>NUCLEOTIDE SEQUENCE [LARGE SCALE GENOMIC DNA]</scope>
    <source>
        <strain evidence="2">cv. PW_Plant_1</strain>
    </source>
</reference>
<keyword evidence="2" id="KW-1185">Reference proteome</keyword>
<proteinExistence type="predicted"/>
<accession>A0ACC2CHI9</accession>